<dbReference type="Proteomes" id="UP000019025">
    <property type="component" value="Chromosome"/>
</dbReference>
<gene>
    <name evidence="1" type="primary">orgB</name>
    <name evidence="1" type="ORF">SOPEG_3760</name>
</gene>
<evidence type="ECO:0000313" key="1">
    <source>
        <dbReference type="EMBL" id="AHF74921.1"/>
    </source>
</evidence>
<name>W0HM38_9GAMM</name>
<dbReference type="RefSeq" id="WP_038469141.1">
    <property type="nucleotide sequence ID" value="NZ_CP006568.1"/>
</dbReference>
<keyword evidence="2" id="KW-1185">Reference proteome</keyword>
<sequence>MPPVYGGILIKREHLQRQRCAMDLIKQTRRETVKCLKQAAEEAERLRSQAISEGYQQGVLAAADAVADYLAERQGLRLSLQREVEDHTRALLTAALSHADLLLVLLEEWLAQQPEPSIPAPLELWVPAVRRAAALRLKRQIGALWRGKYDIIAHDGGSFIMKHGDQVAEFDAEAFIDAATRQMASCPDYGTKARRLSEQGLQALSDRLMRHFAGEHALPIREP</sequence>
<dbReference type="PATRIC" id="fig|2342.5.peg.4121"/>
<dbReference type="EMBL" id="CP006568">
    <property type="protein sequence ID" value="AHF74921.1"/>
    <property type="molecule type" value="Genomic_DNA"/>
</dbReference>
<evidence type="ECO:0000313" key="2">
    <source>
        <dbReference type="Proteomes" id="UP000019025"/>
    </source>
</evidence>
<reference evidence="1 2" key="1">
    <citation type="journal article" date="2014" name="Genome Biol. Evol.">
        <title>Genome degeneration and adaptation in a nascent stage of symbiosis.</title>
        <authorList>
            <person name="Oakeson K.F."/>
            <person name="Gil R."/>
            <person name="Clayton A.L."/>
            <person name="Dunn D.M."/>
            <person name="von Niederhausern A.C."/>
            <person name="Hamil C."/>
            <person name="Aoyagi A."/>
            <person name="Duval B."/>
            <person name="Baca A."/>
            <person name="Silva F.J."/>
            <person name="Vallier A."/>
            <person name="Jackson D.G."/>
            <person name="Latorre A."/>
            <person name="Weiss R.B."/>
            <person name="Heddi A."/>
            <person name="Moya A."/>
            <person name="Dale C."/>
        </authorList>
    </citation>
    <scope>NUCLEOTIDE SEQUENCE [LARGE SCALE GENOMIC DNA]</scope>
    <source>
        <strain evidence="2">none</strain>
    </source>
</reference>
<accession>W0HM38</accession>
<dbReference type="STRING" id="2342.SOPEG_3760"/>
<dbReference type="KEGG" id="pes:SOPEG_3760"/>
<proteinExistence type="predicted"/>
<dbReference type="HOGENOM" id="CLU_106719_0_0_6"/>
<organism evidence="1 2">
    <name type="scientific">Candidatus Sodalis pierantonii str. SOPE</name>
    <dbReference type="NCBI Taxonomy" id="2342"/>
    <lineage>
        <taxon>Bacteria</taxon>
        <taxon>Pseudomonadati</taxon>
        <taxon>Pseudomonadota</taxon>
        <taxon>Gammaproteobacteria</taxon>
        <taxon>Enterobacterales</taxon>
        <taxon>Bruguierivoracaceae</taxon>
        <taxon>Sodalis</taxon>
    </lineage>
</organism>
<dbReference type="eggNOG" id="ENOG5032SRA">
    <property type="taxonomic scope" value="Bacteria"/>
</dbReference>
<dbReference type="AlphaFoldDB" id="W0HM38"/>
<protein>
    <submittedName>
        <fullName evidence="1">Oxygen-regulated invasion protein OrgB</fullName>
    </submittedName>
</protein>